<dbReference type="RefSeq" id="WP_205096548.1">
    <property type="nucleotide sequence ID" value="NZ_JACLYZ010000064.1"/>
</dbReference>
<reference evidence="1 3" key="2">
    <citation type="journal article" date="2021" name="Sci. Rep.">
        <title>The distribution of antibiotic resistance genes in chicken gut microbiota commensals.</title>
        <authorList>
            <person name="Juricova H."/>
            <person name="Matiasovicova J."/>
            <person name="Kubasova T."/>
            <person name="Cejkova D."/>
            <person name="Rychlik I."/>
        </authorList>
    </citation>
    <scope>NUCLEOTIDE SEQUENCE [LARGE SCALE GENOMIC DNA]</scope>
    <source>
        <strain evidence="1 3">An772</strain>
    </source>
</reference>
<comment type="caution">
    <text evidence="1">The sequence shown here is derived from an EMBL/GenBank/DDBJ whole genome shotgun (WGS) entry which is preliminary data.</text>
</comment>
<reference evidence="1" key="1">
    <citation type="submission" date="2020-08" db="EMBL/GenBank/DDBJ databases">
        <authorList>
            <person name="Cejkova D."/>
            <person name="Kubasova T."/>
            <person name="Jahodarova E."/>
            <person name="Rychlik I."/>
        </authorList>
    </citation>
    <scope>NUCLEOTIDE SEQUENCE</scope>
    <source>
        <strain evidence="1">An772</strain>
    </source>
</reference>
<dbReference type="EMBL" id="JACLYZ010000098">
    <property type="protein sequence ID" value="MBM6736448.1"/>
    <property type="molecule type" value="Genomic_DNA"/>
</dbReference>
<evidence type="ECO:0000313" key="2">
    <source>
        <dbReference type="EMBL" id="MBM6736448.1"/>
    </source>
</evidence>
<evidence type="ECO:0000313" key="3">
    <source>
        <dbReference type="Proteomes" id="UP000766986"/>
    </source>
</evidence>
<keyword evidence="3" id="KW-1185">Reference proteome</keyword>
<organism evidence="1 3">
    <name type="scientific">Mediterranea massiliensis</name>
    <dbReference type="NCBI Taxonomy" id="1841865"/>
    <lineage>
        <taxon>Bacteria</taxon>
        <taxon>Pseudomonadati</taxon>
        <taxon>Bacteroidota</taxon>
        <taxon>Bacteroidia</taxon>
        <taxon>Bacteroidales</taxon>
        <taxon>Bacteroidaceae</taxon>
        <taxon>Mediterranea</taxon>
    </lineage>
</organism>
<protein>
    <submittedName>
        <fullName evidence="1">RhuM protein</fullName>
    </submittedName>
</protein>
<feature type="non-terminal residue" evidence="1">
    <location>
        <position position="76"/>
    </location>
</feature>
<dbReference type="EMBL" id="JACLYZ010000064">
    <property type="protein sequence ID" value="MBM6736394.1"/>
    <property type="molecule type" value="Genomic_DNA"/>
</dbReference>
<sequence>MKRNIITIEGKSVTVTGNDVWMTAWEIGELFNVTTTAVNAAIRAILKTDVLNDFEVCRYVRLENGLNADVYSLEII</sequence>
<name>A0ABS2E446_9BACT</name>
<proteinExistence type="predicted"/>
<accession>A0ABS2E446</accession>
<dbReference type="Proteomes" id="UP000766986">
    <property type="component" value="Unassembled WGS sequence"/>
</dbReference>
<gene>
    <name evidence="1" type="ORF">H7U35_14445</name>
    <name evidence="2" type="ORF">H7U35_14730</name>
</gene>
<evidence type="ECO:0000313" key="1">
    <source>
        <dbReference type="EMBL" id="MBM6736394.1"/>
    </source>
</evidence>